<dbReference type="InParanoid" id="A0A409X9R0"/>
<dbReference type="AlphaFoldDB" id="A0A409X9R0"/>
<evidence type="ECO:0000313" key="3">
    <source>
        <dbReference type="Proteomes" id="UP000283269"/>
    </source>
</evidence>
<protein>
    <submittedName>
        <fullName evidence="2">Uncharacterized protein</fullName>
    </submittedName>
</protein>
<keyword evidence="3" id="KW-1185">Reference proteome</keyword>
<reference evidence="2 3" key="1">
    <citation type="journal article" date="2018" name="Evol. Lett.">
        <title>Horizontal gene cluster transfer increased hallucinogenic mushroom diversity.</title>
        <authorList>
            <person name="Reynolds H.T."/>
            <person name="Vijayakumar V."/>
            <person name="Gluck-Thaler E."/>
            <person name="Korotkin H.B."/>
            <person name="Matheny P.B."/>
            <person name="Slot J.C."/>
        </authorList>
    </citation>
    <scope>NUCLEOTIDE SEQUENCE [LARGE SCALE GENOMIC DNA]</scope>
    <source>
        <strain evidence="2 3">2631</strain>
    </source>
</reference>
<feature type="compositionally biased region" description="Polar residues" evidence="1">
    <location>
        <begin position="89"/>
        <end position="98"/>
    </location>
</feature>
<accession>A0A409X9R0</accession>
<evidence type="ECO:0000313" key="2">
    <source>
        <dbReference type="EMBL" id="PPQ87506.1"/>
    </source>
</evidence>
<dbReference type="EMBL" id="NHYD01002276">
    <property type="protein sequence ID" value="PPQ87506.1"/>
    <property type="molecule type" value="Genomic_DNA"/>
</dbReference>
<feature type="compositionally biased region" description="Basic and acidic residues" evidence="1">
    <location>
        <begin position="64"/>
        <end position="83"/>
    </location>
</feature>
<feature type="region of interest" description="Disordered" evidence="1">
    <location>
        <begin position="1"/>
        <end position="98"/>
    </location>
</feature>
<feature type="compositionally biased region" description="Polar residues" evidence="1">
    <location>
        <begin position="1"/>
        <end position="12"/>
    </location>
</feature>
<gene>
    <name evidence="2" type="ORF">CVT25_008036</name>
</gene>
<name>A0A409X9R0_PSICY</name>
<dbReference type="Proteomes" id="UP000283269">
    <property type="component" value="Unassembled WGS sequence"/>
</dbReference>
<proteinExistence type="predicted"/>
<comment type="caution">
    <text evidence="2">The sequence shown here is derived from an EMBL/GenBank/DDBJ whole genome shotgun (WGS) entry which is preliminary data.</text>
</comment>
<evidence type="ECO:0000256" key="1">
    <source>
        <dbReference type="SAM" id="MobiDB-lite"/>
    </source>
</evidence>
<organism evidence="2 3">
    <name type="scientific">Psilocybe cyanescens</name>
    <dbReference type="NCBI Taxonomy" id="93625"/>
    <lineage>
        <taxon>Eukaryota</taxon>
        <taxon>Fungi</taxon>
        <taxon>Dikarya</taxon>
        <taxon>Basidiomycota</taxon>
        <taxon>Agaricomycotina</taxon>
        <taxon>Agaricomycetes</taxon>
        <taxon>Agaricomycetidae</taxon>
        <taxon>Agaricales</taxon>
        <taxon>Agaricineae</taxon>
        <taxon>Strophariaceae</taxon>
        <taxon>Psilocybe</taxon>
    </lineage>
</organism>
<sequence>MPSTTHLSQPVSCSGYIRTMLSPSKRKRSNTDKTMCKHCKDKTEDVDDEGHKHKHQDKDEGEEVVEKREKGGREGKKAQEKRGKGIRYVSSNPHLSPS</sequence>